<comment type="caution">
    <text evidence="1">The sequence shown here is derived from an EMBL/GenBank/DDBJ whole genome shotgun (WGS) entry which is preliminary data.</text>
</comment>
<sequence length="138" mass="15318">MSSSETKFGKDYLCVPRLDVSGANWIIYKDRLQFAADARGYLDHIDSTKTIPIPPAAPTLLPSSPSPNAAALTAHAKEEKKYKEDLAKHEKEVVTWKCVEGIIKQLIAGMTPDSLFIKLRHSTIAHTMWTTLGKQVPE</sequence>
<protein>
    <submittedName>
        <fullName evidence="1">Uncharacterized protein</fullName>
    </submittedName>
</protein>
<keyword evidence="2" id="KW-1185">Reference proteome</keyword>
<dbReference type="AlphaFoldDB" id="A0A2R6NH21"/>
<organism evidence="1 2">
    <name type="scientific">Hermanssonia centrifuga</name>
    <dbReference type="NCBI Taxonomy" id="98765"/>
    <lineage>
        <taxon>Eukaryota</taxon>
        <taxon>Fungi</taxon>
        <taxon>Dikarya</taxon>
        <taxon>Basidiomycota</taxon>
        <taxon>Agaricomycotina</taxon>
        <taxon>Agaricomycetes</taxon>
        <taxon>Polyporales</taxon>
        <taxon>Meruliaceae</taxon>
        <taxon>Hermanssonia</taxon>
    </lineage>
</organism>
<reference evidence="1 2" key="1">
    <citation type="submission" date="2018-02" db="EMBL/GenBank/DDBJ databases">
        <title>Genome sequence of the basidiomycete white-rot fungus Phlebia centrifuga.</title>
        <authorList>
            <person name="Granchi Z."/>
            <person name="Peng M."/>
            <person name="de Vries R.P."/>
            <person name="Hilden K."/>
            <person name="Makela M.R."/>
            <person name="Grigoriev I."/>
            <person name="Riley R."/>
        </authorList>
    </citation>
    <scope>NUCLEOTIDE SEQUENCE [LARGE SCALE GENOMIC DNA]</scope>
    <source>
        <strain evidence="1 2">FBCC195</strain>
    </source>
</reference>
<evidence type="ECO:0000313" key="2">
    <source>
        <dbReference type="Proteomes" id="UP000186601"/>
    </source>
</evidence>
<evidence type="ECO:0000313" key="1">
    <source>
        <dbReference type="EMBL" id="PSR71687.1"/>
    </source>
</evidence>
<dbReference type="Proteomes" id="UP000186601">
    <property type="component" value="Unassembled WGS sequence"/>
</dbReference>
<accession>A0A2R6NH21</accession>
<proteinExistence type="predicted"/>
<dbReference type="OrthoDB" id="2741429at2759"/>
<gene>
    <name evidence="1" type="ORF">PHLCEN_2v12432</name>
</gene>
<name>A0A2R6NH21_9APHY</name>
<dbReference type="EMBL" id="MLYV02001250">
    <property type="protein sequence ID" value="PSR71687.1"/>
    <property type="molecule type" value="Genomic_DNA"/>
</dbReference>